<feature type="compositionally biased region" description="Low complexity" evidence="1">
    <location>
        <begin position="261"/>
        <end position="271"/>
    </location>
</feature>
<name>A0A2S9YVA4_9BACT</name>
<evidence type="ECO:0000256" key="2">
    <source>
        <dbReference type="SAM" id="Phobius"/>
    </source>
</evidence>
<dbReference type="Proteomes" id="UP000238823">
    <property type="component" value="Unassembled WGS sequence"/>
</dbReference>
<evidence type="ECO:0000256" key="1">
    <source>
        <dbReference type="SAM" id="MobiDB-lite"/>
    </source>
</evidence>
<accession>A0A2S9YVA4</accession>
<keyword evidence="2" id="KW-0812">Transmembrane</keyword>
<feature type="transmembrane region" description="Helical" evidence="2">
    <location>
        <begin position="25"/>
        <end position="49"/>
    </location>
</feature>
<organism evidence="3 4">
    <name type="scientific">Enhygromyxa salina</name>
    <dbReference type="NCBI Taxonomy" id="215803"/>
    <lineage>
        <taxon>Bacteria</taxon>
        <taxon>Pseudomonadati</taxon>
        <taxon>Myxococcota</taxon>
        <taxon>Polyangia</taxon>
        <taxon>Nannocystales</taxon>
        <taxon>Nannocystaceae</taxon>
        <taxon>Enhygromyxa</taxon>
    </lineage>
</organism>
<keyword evidence="2" id="KW-1133">Transmembrane helix</keyword>
<reference evidence="3 4" key="1">
    <citation type="submission" date="2018-03" db="EMBL/GenBank/DDBJ databases">
        <title>Draft Genome Sequences of the Obligatory Marine Myxobacteria Enhygromyxa salina SWB007.</title>
        <authorList>
            <person name="Poehlein A."/>
            <person name="Moghaddam J.A."/>
            <person name="Harms H."/>
            <person name="Alanjari M."/>
            <person name="Koenig G.M."/>
            <person name="Daniel R."/>
            <person name="Schaeberle T.F."/>
        </authorList>
    </citation>
    <scope>NUCLEOTIDE SEQUENCE [LARGE SCALE GENOMIC DNA]</scope>
    <source>
        <strain evidence="3 4">SWB007</strain>
    </source>
</reference>
<sequence>MSERLSESLLRGRPVPVDRRPSSPWAYSLWGILAVSVFVLYHGAVLLVWNSPGVSLAKNFHDTFLRQVKAHEYFRGTNNTQGWDMFAPNPTRINAFVHVFVTDKNGELWDFEQDIWEQDRYPYFFYDRRGKINRRIDGKKHFQRIYGAWVCREWERRNAGEAAISVSFVRRWTTVPEAAEVIAKGGWNQWEAPSQQLEQETITCKTVSQGQLPNELRERYGLDLIDEDKGFRSIREKTWWHVQEAERVKAEKTARAEEAAAARAAKSAQPR</sequence>
<dbReference type="AlphaFoldDB" id="A0A2S9YVA4"/>
<evidence type="ECO:0000313" key="3">
    <source>
        <dbReference type="EMBL" id="PRQ09016.1"/>
    </source>
</evidence>
<feature type="region of interest" description="Disordered" evidence="1">
    <location>
        <begin position="252"/>
        <end position="271"/>
    </location>
</feature>
<protein>
    <submittedName>
        <fullName evidence="3">Uncharacterized protein</fullName>
    </submittedName>
</protein>
<dbReference type="RefSeq" id="WP_146157409.1">
    <property type="nucleotide sequence ID" value="NZ_PVNL01000031.1"/>
</dbReference>
<gene>
    <name evidence="3" type="ORF">ENSA7_12870</name>
</gene>
<dbReference type="EMBL" id="PVNL01000031">
    <property type="protein sequence ID" value="PRQ09016.1"/>
    <property type="molecule type" value="Genomic_DNA"/>
</dbReference>
<proteinExistence type="predicted"/>
<evidence type="ECO:0000313" key="4">
    <source>
        <dbReference type="Proteomes" id="UP000238823"/>
    </source>
</evidence>
<dbReference type="OrthoDB" id="5476757at2"/>
<keyword evidence="2" id="KW-0472">Membrane</keyword>
<comment type="caution">
    <text evidence="3">The sequence shown here is derived from an EMBL/GenBank/DDBJ whole genome shotgun (WGS) entry which is preliminary data.</text>
</comment>